<proteinExistence type="predicted"/>
<feature type="domain" description="DUF6950" evidence="1">
    <location>
        <begin position="2"/>
        <end position="137"/>
    </location>
</feature>
<evidence type="ECO:0000259" key="1">
    <source>
        <dbReference type="Pfam" id="PF22262"/>
    </source>
</evidence>
<protein>
    <recommendedName>
        <fullName evidence="1">DUF6950 domain-containing protein</fullName>
    </recommendedName>
</protein>
<evidence type="ECO:0000313" key="2">
    <source>
        <dbReference type="EMBL" id="EKF17060.1"/>
    </source>
</evidence>
<dbReference type="InterPro" id="IPR053802">
    <property type="entry name" value="DUF6950"/>
</dbReference>
<dbReference type="PATRIC" id="fig|391937.3.peg.4072"/>
<gene>
    <name evidence="2" type="ORF">NA2_19858</name>
</gene>
<name>K2M7V0_9HYPH</name>
<comment type="caution">
    <text evidence="2">The sequence shown here is derived from an EMBL/GenBank/DDBJ whole genome shotgun (WGS) entry which is preliminary data.</text>
</comment>
<dbReference type="STRING" id="391937.NA2_19858"/>
<dbReference type="RefSeq" id="WP_008599055.1">
    <property type="nucleotide sequence ID" value="NZ_AMRM01000030.1"/>
</dbReference>
<dbReference type="EMBL" id="AMRM01000030">
    <property type="protein sequence ID" value="EKF17060.1"/>
    <property type="molecule type" value="Genomic_DNA"/>
</dbReference>
<evidence type="ECO:0000313" key="3">
    <source>
        <dbReference type="Proteomes" id="UP000006786"/>
    </source>
</evidence>
<dbReference type="Pfam" id="PF22262">
    <property type="entry name" value="DUF6950"/>
    <property type="match status" value="1"/>
</dbReference>
<dbReference type="OrthoDB" id="6586924at2"/>
<organism evidence="2 3">
    <name type="scientific">Nitratireductor pacificus pht-3B</name>
    <dbReference type="NCBI Taxonomy" id="391937"/>
    <lineage>
        <taxon>Bacteria</taxon>
        <taxon>Pseudomonadati</taxon>
        <taxon>Pseudomonadota</taxon>
        <taxon>Alphaproteobacteria</taxon>
        <taxon>Hyphomicrobiales</taxon>
        <taxon>Phyllobacteriaceae</taxon>
        <taxon>Nitratireductor</taxon>
    </lineage>
</organism>
<dbReference type="AlphaFoldDB" id="K2M7V0"/>
<accession>K2M7V0</accession>
<keyword evidence="3" id="KW-1185">Reference proteome</keyword>
<dbReference type="eggNOG" id="ENOG5032Y13">
    <property type="taxonomic scope" value="Bacteria"/>
</dbReference>
<reference evidence="2 3" key="1">
    <citation type="journal article" date="2012" name="J. Bacteriol.">
        <title>Genome Sequence of Nitratireductor pacificus Type Strain pht-3B.</title>
        <authorList>
            <person name="Lai Q."/>
            <person name="Li G."/>
            <person name="Shao Z."/>
        </authorList>
    </citation>
    <scope>NUCLEOTIDE SEQUENCE [LARGE SCALE GENOMIC DNA]</scope>
    <source>
        <strain evidence="3">pht-3B</strain>
    </source>
</reference>
<sequence>MTRFSFWRPALAAYFDSVKDREFAWGTHDCALFSAGGVEAMTGIDFAAGYRGRYSSLAGGLRLLRAEGFATHADLAAKHFAEIHPSQAQVGDIAAIRADDAGLYALGLVQGARILFLSVEGGIGSSDLLSAERAFRI</sequence>
<dbReference type="Proteomes" id="UP000006786">
    <property type="component" value="Unassembled WGS sequence"/>
</dbReference>